<dbReference type="RefSeq" id="WP_231057571.1">
    <property type="nucleotide sequence ID" value="NZ_JAJNOC010000002.1"/>
</dbReference>
<evidence type="ECO:0000313" key="2">
    <source>
        <dbReference type="Proteomes" id="UP001179361"/>
    </source>
</evidence>
<proteinExistence type="predicted"/>
<organism evidence="1 2">
    <name type="scientific">Massilia phyllostachyos</name>
    <dbReference type="NCBI Taxonomy" id="2898585"/>
    <lineage>
        <taxon>Bacteria</taxon>
        <taxon>Pseudomonadati</taxon>
        <taxon>Pseudomonadota</taxon>
        <taxon>Betaproteobacteria</taxon>
        <taxon>Burkholderiales</taxon>
        <taxon>Oxalobacteraceae</taxon>
        <taxon>Telluria group</taxon>
        <taxon>Massilia</taxon>
    </lineage>
</organism>
<gene>
    <name evidence="1" type="ORF">LQ564_07940</name>
</gene>
<protein>
    <submittedName>
        <fullName evidence="1">Uncharacterized protein</fullName>
    </submittedName>
</protein>
<comment type="caution">
    <text evidence="1">The sequence shown here is derived from an EMBL/GenBank/DDBJ whole genome shotgun (WGS) entry which is preliminary data.</text>
</comment>
<dbReference type="EMBL" id="JAJNOC010000002">
    <property type="protein sequence ID" value="MCD2516246.1"/>
    <property type="molecule type" value="Genomic_DNA"/>
</dbReference>
<keyword evidence="2" id="KW-1185">Reference proteome</keyword>
<sequence length="51" mass="5448">MSQMLAFILPMPVAIALVFALVLLLVFSVVALSLLEPAPVRAPAQTESRDP</sequence>
<dbReference type="Proteomes" id="UP001179361">
    <property type="component" value="Unassembled WGS sequence"/>
</dbReference>
<evidence type="ECO:0000313" key="1">
    <source>
        <dbReference type="EMBL" id="MCD2516246.1"/>
    </source>
</evidence>
<reference evidence="1" key="1">
    <citation type="submission" date="2021-11" db="EMBL/GenBank/DDBJ databases">
        <title>The complete genome of Massilia sp sp. G4R7.</title>
        <authorList>
            <person name="Liu L."/>
            <person name="Yue J."/>
            <person name="Yuan J."/>
            <person name="Yang F."/>
            <person name="Li L."/>
        </authorList>
    </citation>
    <scope>NUCLEOTIDE SEQUENCE</scope>
    <source>
        <strain evidence="1">G4R7</strain>
    </source>
</reference>
<name>A0ABS8Q3C2_9BURK</name>
<accession>A0ABS8Q3C2</accession>